<accession>A0A1D7UZ85</accession>
<protein>
    <submittedName>
        <fullName evidence="2">cAMP-binding protein</fullName>
    </submittedName>
</protein>
<dbReference type="Proteomes" id="UP000094197">
    <property type="component" value="Chromosome 1"/>
</dbReference>
<dbReference type="InterPro" id="IPR018490">
    <property type="entry name" value="cNMP-bd_dom_sf"/>
</dbReference>
<organism evidence="2 3">
    <name type="scientific">Leptospira tipperaryensis</name>
    <dbReference type="NCBI Taxonomy" id="2564040"/>
    <lineage>
        <taxon>Bacteria</taxon>
        <taxon>Pseudomonadati</taxon>
        <taxon>Spirochaetota</taxon>
        <taxon>Spirochaetia</taxon>
        <taxon>Leptospirales</taxon>
        <taxon>Leptospiraceae</taxon>
        <taxon>Leptospira</taxon>
    </lineage>
</organism>
<evidence type="ECO:0000313" key="3">
    <source>
        <dbReference type="Proteomes" id="UP000094197"/>
    </source>
</evidence>
<dbReference type="SUPFAM" id="SSF51206">
    <property type="entry name" value="cAMP-binding domain-like"/>
    <property type="match status" value="1"/>
</dbReference>
<dbReference type="PANTHER" id="PTHR23011:SF28">
    <property type="entry name" value="CYCLIC NUCLEOTIDE-BINDING DOMAIN CONTAINING PROTEIN"/>
    <property type="match status" value="1"/>
</dbReference>
<dbReference type="EMBL" id="CP015217">
    <property type="protein sequence ID" value="AOP34903.1"/>
    <property type="molecule type" value="Genomic_DNA"/>
</dbReference>
<dbReference type="InterPro" id="IPR000595">
    <property type="entry name" value="cNMP-bd_dom"/>
</dbReference>
<dbReference type="KEGG" id="laj:A0128_14245"/>
<dbReference type="SMART" id="SM00100">
    <property type="entry name" value="cNMP"/>
    <property type="match status" value="1"/>
</dbReference>
<feature type="domain" description="Cyclic nucleotide-binding" evidence="1">
    <location>
        <begin position="32"/>
        <end position="134"/>
    </location>
</feature>
<keyword evidence="3" id="KW-1185">Reference proteome</keyword>
<name>A0A1D7UZ85_9LEPT</name>
<dbReference type="CDD" id="cd00038">
    <property type="entry name" value="CAP_ED"/>
    <property type="match status" value="1"/>
</dbReference>
<evidence type="ECO:0000313" key="2">
    <source>
        <dbReference type="EMBL" id="AOP34903.1"/>
    </source>
</evidence>
<dbReference type="InterPro" id="IPR018488">
    <property type="entry name" value="cNMP-bd_CS"/>
</dbReference>
<dbReference type="OrthoDB" id="6881322at2"/>
<reference evidence="2 3" key="1">
    <citation type="submission" date="2016-04" db="EMBL/GenBank/DDBJ databases">
        <title>Complete genome seqeunce of Leptospira alstonii serovar Room22.</title>
        <authorList>
            <person name="Nally J.E."/>
            <person name="Bayles D.O."/>
            <person name="Hurley D."/>
            <person name="Fanning S."/>
            <person name="McMahon B.J."/>
            <person name="Arent Z."/>
        </authorList>
    </citation>
    <scope>NUCLEOTIDE SEQUENCE [LARGE SCALE GENOMIC DNA]</scope>
    <source>
        <strain evidence="2 3">GWTS #1</strain>
    </source>
</reference>
<sequence length="175" mass="20271">MKALDLPIWRKIFSRKEANNKEIIQFLRETSVFGRMKKRTLIEIARMVHVREYQEGETVFRQGEVGAGFYLVYEGSVVIRSVRDGIELDLAHLDQHAFFGELSLFTEERRTASAIAMEHTTLLGFFQPDLKEIIETKPRIGIEILMSLSTVIVERLHRTNGLLEKAYFRGKQKNA</sequence>
<dbReference type="PROSITE" id="PS50042">
    <property type="entry name" value="CNMP_BINDING_3"/>
    <property type="match status" value="1"/>
</dbReference>
<proteinExistence type="predicted"/>
<evidence type="ECO:0000259" key="1">
    <source>
        <dbReference type="PROSITE" id="PS50042"/>
    </source>
</evidence>
<dbReference type="InterPro" id="IPR014710">
    <property type="entry name" value="RmlC-like_jellyroll"/>
</dbReference>
<dbReference type="Gene3D" id="2.60.120.10">
    <property type="entry name" value="Jelly Rolls"/>
    <property type="match status" value="1"/>
</dbReference>
<gene>
    <name evidence="2" type="ORF">A0128_14245</name>
</gene>
<dbReference type="PROSITE" id="PS00889">
    <property type="entry name" value="CNMP_BINDING_2"/>
    <property type="match status" value="1"/>
</dbReference>
<dbReference type="Pfam" id="PF00027">
    <property type="entry name" value="cNMP_binding"/>
    <property type="match status" value="1"/>
</dbReference>
<dbReference type="RefSeq" id="WP_069608121.1">
    <property type="nucleotide sequence ID" value="NZ_CP015217.1"/>
</dbReference>
<dbReference type="AlphaFoldDB" id="A0A1D7UZ85"/>
<dbReference type="PANTHER" id="PTHR23011">
    <property type="entry name" value="CYCLIC NUCLEOTIDE-BINDING DOMAIN CONTAINING PROTEIN"/>
    <property type="match status" value="1"/>
</dbReference>